<sequence>FGGMLALVGAFAATQAVAERPIVARPWAIAMAGVLALATFLTQSRGALGGLEVGVLYVAALRYRKLWWPVLGGAVLVLVAYLAFGVGANFVTRITEGVQFRDQANQMRLNEFQNAIEIIQRYPVFGIGFGKSGPDIDLGVGVSSIYLALAERVGLVGLFWFLGLMAAFFARSLPAMRRAFAQAQPERGAALLGLQAAIAAALAVGLLDHYFFNIEFSHMVALFWGTIGLALVLETLPERA</sequence>
<evidence type="ECO:0000256" key="4">
    <source>
        <dbReference type="ARBA" id="ARBA00023136"/>
    </source>
</evidence>
<dbReference type="EMBL" id="LJCR01001752">
    <property type="protein sequence ID" value="KPV49785.1"/>
    <property type="molecule type" value="Genomic_DNA"/>
</dbReference>
<feature type="non-terminal residue" evidence="7">
    <location>
        <position position="1"/>
    </location>
</feature>
<name>A0A0P9DIU5_9CHLR</name>
<feature type="transmembrane region" description="Helical" evidence="5">
    <location>
        <begin position="145"/>
        <end position="170"/>
    </location>
</feature>
<feature type="domain" description="O-antigen ligase-related" evidence="6">
    <location>
        <begin position="32"/>
        <end position="161"/>
    </location>
</feature>
<evidence type="ECO:0000256" key="1">
    <source>
        <dbReference type="ARBA" id="ARBA00004141"/>
    </source>
</evidence>
<dbReference type="AlphaFoldDB" id="A0A0P9DIU5"/>
<evidence type="ECO:0000256" key="5">
    <source>
        <dbReference type="SAM" id="Phobius"/>
    </source>
</evidence>
<dbReference type="PANTHER" id="PTHR37422:SF13">
    <property type="entry name" value="LIPOPOLYSACCHARIDE BIOSYNTHESIS PROTEIN PA4999-RELATED"/>
    <property type="match status" value="1"/>
</dbReference>
<keyword evidence="3 5" id="KW-1133">Transmembrane helix</keyword>
<protein>
    <submittedName>
        <fullName evidence="7">Polymerase</fullName>
    </submittedName>
</protein>
<dbReference type="Pfam" id="PF04932">
    <property type="entry name" value="Wzy_C"/>
    <property type="match status" value="1"/>
</dbReference>
<proteinExistence type="predicted"/>
<feature type="transmembrane region" description="Helical" evidence="5">
    <location>
        <begin position="191"/>
        <end position="212"/>
    </location>
</feature>
<keyword evidence="8" id="KW-1185">Reference proteome</keyword>
<dbReference type="Proteomes" id="UP000050509">
    <property type="component" value="Unassembled WGS sequence"/>
</dbReference>
<evidence type="ECO:0000313" key="7">
    <source>
        <dbReference type="EMBL" id="KPV49785.1"/>
    </source>
</evidence>
<feature type="transmembrane region" description="Helical" evidence="5">
    <location>
        <begin position="218"/>
        <end position="236"/>
    </location>
</feature>
<feature type="transmembrane region" description="Helical" evidence="5">
    <location>
        <begin position="28"/>
        <end position="59"/>
    </location>
</feature>
<dbReference type="InterPro" id="IPR007016">
    <property type="entry name" value="O-antigen_ligase-rel_domated"/>
</dbReference>
<keyword evidence="2 5" id="KW-0812">Transmembrane</keyword>
<feature type="transmembrane region" description="Helical" evidence="5">
    <location>
        <begin position="66"/>
        <end position="84"/>
    </location>
</feature>
<dbReference type="InterPro" id="IPR051533">
    <property type="entry name" value="WaaL-like"/>
</dbReference>
<evidence type="ECO:0000256" key="3">
    <source>
        <dbReference type="ARBA" id="ARBA00022989"/>
    </source>
</evidence>
<dbReference type="PATRIC" id="fig|186479.3.peg.2872"/>
<evidence type="ECO:0000259" key="6">
    <source>
        <dbReference type="Pfam" id="PF04932"/>
    </source>
</evidence>
<gene>
    <name evidence="7" type="ORF">SE17_30660</name>
</gene>
<accession>A0A0P9DIU5</accession>
<comment type="subcellular location">
    <subcellularLocation>
        <location evidence="1">Membrane</location>
        <topology evidence="1">Multi-pass membrane protein</topology>
    </subcellularLocation>
</comment>
<evidence type="ECO:0000256" key="2">
    <source>
        <dbReference type="ARBA" id="ARBA00022692"/>
    </source>
</evidence>
<comment type="caution">
    <text evidence="7">The sequence shown here is derived from an EMBL/GenBank/DDBJ whole genome shotgun (WGS) entry which is preliminary data.</text>
</comment>
<reference evidence="7 8" key="1">
    <citation type="submission" date="2015-09" db="EMBL/GenBank/DDBJ databases">
        <title>Draft genome sequence of Kouleothrix aurantiaca JCM 19913.</title>
        <authorList>
            <person name="Hemp J."/>
        </authorList>
    </citation>
    <scope>NUCLEOTIDE SEQUENCE [LARGE SCALE GENOMIC DNA]</scope>
    <source>
        <strain evidence="7 8">COM-B</strain>
    </source>
</reference>
<keyword evidence="4 5" id="KW-0472">Membrane</keyword>
<organism evidence="7 8">
    <name type="scientific">Kouleothrix aurantiaca</name>
    <dbReference type="NCBI Taxonomy" id="186479"/>
    <lineage>
        <taxon>Bacteria</taxon>
        <taxon>Bacillati</taxon>
        <taxon>Chloroflexota</taxon>
        <taxon>Chloroflexia</taxon>
        <taxon>Chloroflexales</taxon>
        <taxon>Roseiflexineae</taxon>
        <taxon>Roseiflexaceae</taxon>
        <taxon>Kouleothrix</taxon>
    </lineage>
</organism>
<dbReference type="GO" id="GO:0016020">
    <property type="term" value="C:membrane"/>
    <property type="evidence" value="ECO:0007669"/>
    <property type="project" value="UniProtKB-SubCell"/>
</dbReference>
<evidence type="ECO:0000313" key="8">
    <source>
        <dbReference type="Proteomes" id="UP000050509"/>
    </source>
</evidence>
<dbReference type="PANTHER" id="PTHR37422">
    <property type="entry name" value="TEICHURONIC ACID BIOSYNTHESIS PROTEIN TUAE"/>
    <property type="match status" value="1"/>
</dbReference>